<dbReference type="Pfam" id="PF14031">
    <property type="entry name" value="D-ser_dehydrat"/>
    <property type="match status" value="1"/>
</dbReference>
<dbReference type="SUPFAM" id="SSF51419">
    <property type="entry name" value="PLP-binding barrel"/>
    <property type="match status" value="1"/>
</dbReference>
<name>G6EHB6_9SPHN</name>
<dbReference type="PANTHER" id="PTHR28004:SF2">
    <property type="entry name" value="D-SERINE DEHYDRATASE"/>
    <property type="match status" value="1"/>
</dbReference>
<evidence type="ECO:0000313" key="5">
    <source>
        <dbReference type="Proteomes" id="UP000004030"/>
    </source>
</evidence>
<evidence type="ECO:0000256" key="1">
    <source>
        <dbReference type="ARBA" id="ARBA00005323"/>
    </source>
</evidence>
<comment type="similarity">
    <text evidence="1">Belongs to the DSD1 family.</text>
</comment>
<protein>
    <submittedName>
        <fullName evidence="4">Alanine racemase domain-containing protein</fullName>
    </submittedName>
</protein>
<dbReference type="InterPro" id="IPR001608">
    <property type="entry name" value="Ala_racemase_N"/>
</dbReference>
<dbReference type="InterPro" id="IPR042208">
    <property type="entry name" value="D-ser_dehydrat-like_sf"/>
</dbReference>
<dbReference type="SMART" id="SM01119">
    <property type="entry name" value="D-ser_dehydrat"/>
    <property type="match status" value="1"/>
</dbReference>
<comment type="caution">
    <text evidence="4">The sequence shown here is derived from an EMBL/GenBank/DDBJ whole genome shotgun (WGS) entry which is preliminary data.</text>
</comment>
<dbReference type="eggNOG" id="COG3616">
    <property type="taxonomic scope" value="Bacteria"/>
</dbReference>
<dbReference type="AlphaFoldDB" id="G6EHB6"/>
<dbReference type="Proteomes" id="UP000004030">
    <property type="component" value="Unassembled WGS sequence"/>
</dbReference>
<evidence type="ECO:0000256" key="2">
    <source>
        <dbReference type="ARBA" id="ARBA00023239"/>
    </source>
</evidence>
<dbReference type="PATRIC" id="fig|1088721.3.peg.3684"/>
<dbReference type="Pfam" id="PF01168">
    <property type="entry name" value="Ala_racemase_N"/>
    <property type="match status" value="1"/>
</dbReference>
<evidence type="ECO:0000259" key="3">
    <source>
        <dbReference type="SMART" id="SM01119"/>
    </source>
</evidence>
<organism evidence="4 5">
    <name type="scientific">Novosphingobium pentaromativorans US6-1</name>
    <dbReference type="NCBI Taxonomy" id="1088721"/>
    <lineage>
        <taxon>Bacteria</taxon>
        <taxon>Pseudomonadati</taxon>
        <taxon>Pseudomonadota</taxon>
        <taxon>Alphaproteobacteria</taxon>
        <taxon>Sphingomonadales</taxon>
        <taxon>Sphingomonadaceae</taxon>
        <taxon>Novosphingobium</taxon>
    </lineage>
</organism>
<feature type="domain" description="D-serine dehydratase-like" evidence="3">
    <location>
        <begin position="283"/>
        <end position="390"/>
    </location>
</feature>
<dbReference type="GO" id="GO:0036088">
    <property type="term" value="P:D-serine catabolic process"/>
    <property type="evidence" value="ECO:0007669"/>
    <property type="project" value="TreeGrafter"/>
</dbReference>
<reference evidence="4 5" key="1">
    <citation type="journal article" date="2012" name="J. Bacteriol.">
        <title>Genome sequence of benzo(a)pyrene-degrading bacterium Novosphingobium pentaromativorans US6-1.</title>
        <authorList>
            <person name="Luo Y.R."/>
            <person name="Kang S.G."/>
            <person name="Kim S.J."/>
            <person name="Kim M.R."/>
            <person name="Li N."/>
            <person name="Lee J.H."/>
            <person name="Kwon K.K."/>
        </authorList>
    </citation>
    <scope>NUCLEOTIDE SEQUENCE [LARGE SCALE GENOMIC DNA]</scope>
    <source>
        <strain evidence="4 5">US6-1</strain>
    </source>
</reference>
<dbReference type="InterPro" id="IPR026956">
    <property type="entry name" value="D-ser_dehydrat-like_dom"/>
</dbReference>
<sequence length="406" mass="43654">MPTFIPNRIGSKNMKNNNFLESERDLSDQITLDDLETPCLILDAERMERNVARLRARLAKFGVTLRPHLKTAKSIEVAREVMSSPQGPATVSTLREAEFFASAGVTDIIYAVGIAPGKLEKIIDLRRKGCDLAVVLDTVEQAQAVASASIDAEMAIPALIEIDCDGHRSGVLPHDARLLLDIADALTRGGELRGVLTHAGASYDARGAEALRVCAENERVAVVDAAAILRDAGHACPVVSIGSTPTAHYAENLDGVTEVRAGVFVFFDLVMAGIGVCRIDDIALSVLGTVIGHQHEKGWILIDAGWMAMSRDRGTSKQEVDQGYGIVCDSTGLPYEDLILADANQEHGIVTVRPGSNAALPDLKIGDRVRIHPNHACATGAQHGSYRVVRGSDNVVVNEWKRFGGW</sequence>
<dbReference type="Gene3D" id="2.40.37.20">
    <property type="entry name" value="D-serine dehydratase-like domain"/>
    <property type="match status" value="1"/>
</dbReference>
<evidence type="ECO:0000313" key="4">
    <source>
        <dbReference type="EMBL" id="EHJ59405.1"/>
    </source>
</evidence>
<dbReference type="Gene3D" id="3.20.20.10">
    <property type="entry name" value="Alanine racemase"/>
    <property type="match status" value="1"/>
</dbReference>
<dbReference type="CDD" id="cd06812">
    <property type="entry name" value="PLPDE_III_DSD_D-TA_like_1"/>
    <property type="match status" value="1"/>
</dbReference>
<dbReference type="EMBL" id="AGFM01000058">
    <property type="protein sequence ID" value="EHJ59405.1"/>
    <property type="molecule type" value="Genomic_DNA"/>
</dbReference>
<accession>G6EHB6</accession>
<gene>
    <name evidence="4" type="ORF">NSU_3737</name>
</gene>
<dbReference type="InterPro" id="IPR029066">
    <property type="entry name" value="PLP-binding_barrel"/>
</dbReference>
<keyword evidence="2" id="KW-0456">Lyase</keyword>
<keyword evidence="5" id="KW-1185">Reference proteome</keyword>
<proteinExistence type="inferred from homology"/>
<dbReference type="InterPro" id="IPR051466">
    <property type="entry name" value="D-amino_acid_metab_enzyme"/>
</dbReference>
<dbReference type="GO" id="GO:0008721">
    <property type="term" value="F:D-serine ammonia-lyase activity"/>
    <property type="evidence" value="ECO:0007669"/>
    <property type="project" value="TreeGrafter"/>
</dbReference>
<dbReference type="PANTHER" id="PTHR28004">
    <property type="entry name" value="ZGC:162816-RELATED"/>
    <property type="match status" value="1"/>
</dbReference>